<keyword evidence="3" id="KW-1185">Reference proteome</keyword>
<dbReference type="Proteomes" id="UP001445335">
    <property type="component" value="Unassembled WGS sequence"/>
</dbReference>
<protein>
    <submittedName>
        <fullName evidence="2">Uncharacterized protein</fullName>
    </submittedName>
</protein>
<gene>
    <name evidence="2" type="ORF">WJX81_008089</name>
</gene>
<keyword evidence="1" id="KW-0812">Transmembrane</keyword>
<comment type="caution">
    <text evidence="2">The sequence shown here is derived from an EMBL/GenBank/DDBJ whole genome shotgun (WGS) entry which is preliminary data.</text>
</comment>
<dbReference type="PANTHER" id="PTHR34565">
    <property type="entry name" value="TRANSMEMBRANE PROTEIN"/>
    <property type="match status" value="1"/>
</dbReference>
<proteinExistence type="predicted"/>
<sequence length="79" mass="8864">MSGVQKEMSKVAAQMPKLSKHAHHLTTEPYLTTAAREAQYMWPFLVGFAVTGAIFFNIALGLTDEDIRKSKFSNPNQKH</sequence>
<dbReference type="InterPro" id="IPR052867">
    <property type="entry name" value="ATP_Synthase_Subunit_6"/>
</dbReference>
<keyword evidence="1" id="KW-0472">Membrane</keyword>
<dbReference type="EMBL" id="JALJOU010000094">
    <property type="protein sequence ID" value="KAK9821945.1"/>
    <property type="molecule type" value="Genomic_DNA"/>
</dbReference>
<keyword evidence="1" id="KW-1133">Transmembrane helix</keyword>
<feature type="transmembrane region" description="Helical" evidence="1">
    <location>
        <begin position="40"/>
        <end position="62"/>
    </location>
</feature>
<evidence type="ECO:0000313" key="2">
    <source>
        <dbReference type="EMBL" id="KAK9821945.1"/>
    </source>
</evidence>
<dbReference type="AlphaFoldDB" id="A0AAW1QKX5"/>
<organism evidence="2 3">
    <name type="scientific">Elliptochloris bilobata</name>
    <dbReference type="NCBI Taxonomy" id="381761"/>
    <lineage>
        <taxon>Eukaryota</taxon>
        <taxon>Viridiplantae</taxon>
        <taxon>Chlorophyta</taxon>
        <taxon>core chlorophytes</taxon>
        <taxon>Trebouxiophyceae</taxon>
        <taxon>Trebouxiophyceae incertae sedis</taxon>
        <taxon>Elliptochloris clade</taxon>
        <taxon>Elliptochloris</taxon>
    </lineage>
</organism>
<evidence type="ECO:0000256" key="1">
    <source>
        <dbReference type="SAM" id="Phobius"/>
    </source>
</evidence>
<name>A0AAW1QKX5_9CHLO</name>
<reference evidence="2 3" key="1">
    <citation type="journal article" date="2024" name="Nat. Commun.">
        <title>Phylogenomics reveals the evolutionary origins of lichenization in chlorophyte algae.</title>
        <authorList>
            <person name="Puginier C."/>
            <person name="Libourel C."/>
            <person name="Otte J."/>
            <person name="Skaloud P."/>
            <person name="Haon M."/>
            <person name="Grisel S."/>
            <person name="Petersen M."/>
            <person name="Berrin J.G."/>
            <person name="Delaux P.M."/>
            <person name="Dal Grande F."/>
            <person name="Keller J."/>
        </authorList>
    </citation>
    <scope>NUCLEOTIDE SEQUENCE [LARGE SCALE GENOMIC DNA]</scope>
    <source>
        <strain evidence="2 3">SAG 245.80</strain>
    </source>
</reference>
<dbReference type="PANTHER" id="PTHR34565:SF1">
    <property type="entry name" value="TRANSMEMBRANE PROTEIN"/>
    <property type="match status" value="1"/>
</dbReference>
<accession>A0AAW1QKX5</accession>
<evidence type="ECO:0000313" key="3">
    <source>
        <dbReference type="Proteomes" id="UP001445335"/>
    </source>
</evidence>